<organism evidence="1 2">
    <name type="scientific">Auriscalpium vulgare</name>
    <dbReference type="NCBI Taxonomy" id="40419"/>
    <lineage>
        <taxon>Eukaryota</taxon>
        <taxon>Fungi</taxon>
        <taxon>Dikarya</taxon>
        <taxon>Basidiomycota</taxon>
        <taxon>Agaricomycotina</taxon>
        <taxon>Agaricomycetes</taxon>
        <taxon>Russulales</taxon>
        <taxon>Auriscalpiaceae</taxon>
        <taxon>Auriscalpium</taxon>
    </lineage>
</organism>
<evidence type="ECO:0000313" key="2">
    <source>
        <dbReference type="Proteomes" id="UP000814033"/>
    </source>
</evidence>
<protein>
    <submittedName>
        <fullName evidence="1">Uncharacterized protein</fullName>
    </submittedName>
</protein>
<accession>A0ACB8REK1</accession>
<feature type="non-terminal residue" evidence="1">
    <location>
        <position position="127"/>
    </location>
</feature>
<dbReference type="Proteomes" id="UP000814033">
    <property type="component" value="Unassembled WGS sequence"/>
</dbReference>
<reference evidence="1" key="2">
    <citation type="journal article" date="2022" name="New Phytol.">
        <title>Evolutionary transition to the ectomycorrhizal habit in the genomes of a hyperdiverse lineage of mushroom-forming fungi.</title>
        <authorList>
            <person name="Looney B."/>
            <person name="Miyauchi S."/>
            <person name="Morin E."/>
            <person name="Drula E."/>
            <person name="Courty P.E."/>
            <person name="Kohler A."/>
            <person name="Kuo A."/>
            <person name="LaButti K."/>
            <person name="Pangilinan J."/>
            <person name="Lipzen A."/>
            <person name="Riley R."/>
            <person name="Andreopoulos W."/>
            <person name="He G."/>
            <person name="Johnson J."/>
            <person name="Nolan M."/>
            <person name="Tritt A."/>
            <person name="Barry K.W."/>
            <person name="Grigoriev I.V."/>
            <person name="Nagy L.G."/>
            <person name="Hibbett D."/>
            <person name="Henrissat B."/>
            <person name="Matheny P.B."/>
            <person name="Labbe J."/>
            <person name="Martin F.M."/>
        </authorList>
    </citation>
    <scope>NUCLEOTIDE SEQUENCE</scope>
    <source>
        <strain evidence="1">FP105234-sp</strain>
    </source>
</reference>
<proteinExistence type="predicted"/>
<reference evidence="1" key="1">
    <citation type="submission" date="2021-02" db="EMBL/GenBank/DDBJ databases">
        <authorList>
            <consortium name="DOE Joint Genome Institute"/>
            <person name="Ahrendt S."/>
            <person name="Looney B.P."/>
            <person name="Miyauchi S."/>
            <person name="Morin E."/>
            <person name="Drula E."/>
            <person name="Courty P.E."/>
            <person name="Chicoki N."/>
            <person name="Fauchery L."/>
            <person name="Kohler A."/>
            <person name="Kuo A."/>
            <person name="Labutti K."/>
            <person name="Pangilinan J."/>
            <person name="Lipzen A."/>
            <person name="Riley R."/>
            <person name="Andreopoulos W."/>
            <person name="He G."/>
            <person name="Johnson J."/>
            <person name="Barry K.W."/>
            <person name="Grigoriev I.V."/>
            <person name="Nagy L."/>
            <person name="Hibbett D."/>
            <person name="Henrissat B."/>
            <person name="Matheny P.B."/>
            <person name="Labbe J."/>
            <person name="Martin F."/>
        </authorList>
    </citation>
    <scope>NUCLEOTIDE SEQUENCE</scope>
    <source>
        <strain evidence="1">FP105234-sp</strain>
    </source>
</reference>
<sequence>MLVLKSICICAVLAARCALASSSHDFNPAAGLSAGHLKLAQDALVTTGDDIDLDEVNEEISCQNSGKLKQKDWVSQGCDPDKSIGFMSSHNCVSKRSGSAYFCYYRGSKMCSLYESIVGIASSSLII</sequence>
<evidence type="ECO:0000313" key="1">
    <source>
        <dbReference type="EMBL" id="KAI0042442.1"/>
    </source>
</evidence>
<comment type="caution">
    <text evidence="1">The sequence shown here is derived from an EMBL/GenBank/DDBJ whole genome shotgun (WGS) entry which is preliminary data.</text>
</comment>
<name>A0ACB8REK1_9AGAM</name>
<dbReference type="EMBL" id="MU276066">
    <property type="protein sequence ID" value="KAI0042442.1"/>
    <property type="molecule type" value="Genomic_DNA"/>
</dbReference>
<keyword evidence="2" id="KW-1185">Reference proteome</keyword>
<gene>
    <name evidence="1" type="ORF">FA95DRAFT_1564319</name>
</gene>